<dbReference type="PANTHER" id="PTHR30055">
    <property type="entry name" value="HTH-TYPE TRANSCRIPTIONAL REGULATOR RUTR"/>
    <property type="match status" value="1"/>
</dbReference>
<dbReference type="PROSITE" id="PS50977">
    <property type="entry name" value="HTH_TETR_2"/>
    <property type="match status" value="1"/>
</dbReference>
<name>A0ABP6F3W6_9ACTN</name>
<protein>
    <submittedName>
        <fullName evidence="6">Efflux system transcriptional repressor NalD</fullName>
    </submittedName>
</protein>
<dbReference type="Proteomes" id="UP001501666">
    <property type="component" value="Unassembled WGS sequence"/>
</dbReference>
<evidence type="ECO:0000256" key="1">
    <source>
        <dbReference type="ARBA" id="ARBA00023015"/>
    </source>
</evidence>
<feature type="domain" description="HTH tetR-type" evidence="5">
    <location>
        <begin position="9"/>
        <end position="69"/>
    </location>
</feature>
<dbReference type="PRINTS" id="PR00455">
    <property type="entry name" value="HTHTETR"/>
</dbReference>
<evidence type="ECO:0000256" key="4">
    <source>
        <dbReference type="PROSITE-ProRule" id="PRU00335"/>
    </source>
</evidence>
<dbReference type="Pfam" id="PF00440">
    <property type="entry name" value="TetR_N"/>
    <property type="match status" value="1"/>
</dbReference>
<organism evidence="6 7">
    <name type="scientific">Nonomuraea recticatena</name>
    <dbReference type="NCBI Taxonomy" id="46178"/>
    <lineage>
        <taxon>Bacteria</taxon>
        <taxon>Bacillati</taxon>
        <taxon>Actinomycetota</taxon>
        <taxon>Actinomycetes</taxon>
        <taxon>Streptosporangiales</taxon>
        <taxon>Streptosporangiaceae</taxon>
        <taxon>Nonomuraea</taxon>
    </lineage>
</organism>
<proteinExistence type="predicted"/>
<evidence type="ECO:0000256" key="3">
    <source>
        <dbReference type="ARBA" id="ARBA00023163"/>
    </source>
</evidence>
<keyword evidence="3" id="KW-0804">Transcription</keyword>
<dbReference type="SUPFAM" id="SSF46689">
    <property type="entry name" value="Homeodomain-like"/>
    <property type="match status" value="1"/>
</dbReference>
<comment type="caution">
    <text evidence="6">The sequence shown here is derived from an EMBL/GenBank/DDBJ whole genome shotgun (WGS) entry which is preliminary data.</text>
</comment>
<sequence>MRRSAEEAAATRKALLVAALSEFAELGYASATLAGIAARAGVTRGAVHHHFTNKATLCLTAIEELWAEAATPVWAKLDGPEPPLRRVGEFLVAFFTALEKDTTFKEVFALSMQSVEGAPELTRGLTDKQAVMDGWRRQLVDLLRTADLRPGLTPETAAILIITAANGAAATWLACPGLFSPAEQARALTDAILHGLHPPTGRSA</sequence>
<dbReference type="SUPFAM" id="SSF48498">
    <property type="entry name" value="Tetracyclin repressor-like, C-terminal domain"/>
    <property type="match status" value="1"/>
</dbReference>
<accession>A0ABP6F3W6</accession>
<dbReference type="PANTHER" id="PTHR30055:SF240">
    <property type="entry name" value="HTH-TYPE TRANSCRIPTIONAL REGULATOR ACRR"/>
    <property type="match status" value="1"/>
</dbReference>
<evidence type="ECO:0000313" key="6">
    <source>
        <dbReference type="EMBL" id="GAA2680588.1"/>
    </source>
</evidence>
<feature type="DNA-binding region" description="H-T-H motif" evidence="4">
    <location>
        <begin position="32"/>
        <end position="51"/>
    </location>
</feature>
<dbReference type="PROSITE" id="PS01081">
    <property type="entry name" value="HTH_TETR_1"/>
    <property type="match status" value="1"/>
</dbReference>
<keyword evidence="7" id="KW-1185">Reference proteome</keyword>
<dbReference type="RefSeq" id="WP_346151688.1">
    <property type="nucleotide sequence ID" value="NZ_BAAATE010000021.1"/>
</dbReference>
<dbReference type="InterPro" id="IPR036271">
    <property type="entry name" value="Tet_transcr_reg_TetR-rel_C_sf"/>
</dbReference>
<dbReference type="InterPro" id="IPR009057">
    <property type="entry name" value="Homeodomain-like_sf"/>
</dbReference>
<dbReference type="InterPro" id="IPR023772">
    <property type="entry name" value="DNA-bd_HTH_TetR-type_CS"/>
</dbReference>
<dbReference type="EMBL" id="BAAATE010000021">
    <property type="protein sequence ID" value="GAA2680588.1"/>
    <property type="molecule type" value="Genomic_DNA"/>
</dbReference>
<keyword evidence="1" id="KW-0805">Transcription regulation</keyword>
<evidence type="ECO:0000259" key="5">
    <source>
        <dbReference type="PROSITE" id="PS50977"/>
    </source>
</evidence>
<dbReference type="InterPro" id="IPR050109">
    <property type="entry name" value="HTH-type_TetR-like_transc_reg"/>
</dbReference>
<evidence type="ECO:0000256" key="2">
    <source>
        <dbReference type="ARBA" id="ARBA00023125"/>
    </source>
</evidence>
<reference evidence="7" key="1">
    <citation type="journal article" date="2019" name="Int. J. Syst. Evol. Microbiol.">
        <title>The Global Catalogue of Microorganisms (GCM) 10K type strain sequencing project: providing services to taxonomists for standard genome sequencing and annotation.</title>
        <authorList>
            <consortium name="The Broad Institute Genomics Platform"/>
            <consortium name="The Broad Institute Genome Sequencing Center for Infectious Disease"/>
            <person name="Wu L."/>
            <person name="Ma J."/>
        </authorList>
    </citation>
    <scope>NUCLEOTIDE SEQUENCE [LARGE SCALE GENOMIC DNA]</scope>
    <source>
        <strain evidence="7">JCM 6835</strain>
    </source>
</reference>
<dbReference type="Gene3D" id="1.10.357.10">
    <property type="entry name" value="Tetracycline Repressor, domain 2"/>
    <property type="match status" value="1"/>
</dbReference>
<evidence type="ECO:0000313" key="7">
    <source>
        <dbReference type="Proteomes" id="UP001501666"/>
    </source>
</evidence>
<gene>
    <name evidence="6" type="primary">nalD</name>
    <name evidence="6" type="ORF">GCM10010412_064860</name>
</gene>
<dbReference type="InterPro" id="IPR001647">
    <property type="entry name" value="HTH_TetR"/>
</dbReference>
<keyword evidence="2 4" id="KW-0238">DNA-binding</keyword>